<dbReference type="EMBL" id="JANEYG010000013">
    <property type="protein sequence ID" value="KAJ8920790.1"/>
    <property type="molecule type" value="Genomic_DNA"/>
</dbReference>
<evidence type="ECO:0000313" key="4">
    <source>
        <dbReference type="EMBL" id="KAJ8920790.1"/>
    </source>
</evidence>
<gene>
    <name evidence="4" type="ORF">NQ315_004931</name>
</gene>
<organism evidence="4 5">
    <name type="scientific">Exocentrus adspersus</name>
    <dbReference type="NCBI Taxonomy" id="1586481"/>
    <lineage>
        <taxon>Eukaryota</taxon>
        <taxon>Metazoa</taxon>
        <taxon>Ecdysozoa</taxon>
        <taxon>Arthropoda</taxon>
        <taxon>Hexapoda</taxon>
        <taxon>Insecta</taxon>
        <taxon>Pterygota</taxon>
        <taxon>Neoptera</taxon>
        <taxon>Endopterygota</taxon>
        <taxon>Coleoptera</taxon>
        <taxon>Polyphaga</taxon>
        <taxon>Cucujiformia</taxon>
        <taxon>Chrysomeloidea</taxon>
        <taxon>Cerambycidae</taxon>
        <taxon>Lamiinae</taxon>
        <taxon>Acanthocinini</taxon>
        <taxon>Exocentrus</taxon>
    </lineage>
</organism>
<evidence type="ECO:0000313" key="5">
    <source>
        <dbReference type="Proteomes" id="UP001159042"/>
    </source>
</evidence>
<dbReference type="InterPro" id="IPR000618">
    <property type="entry name" value="Insect_cuticle"/>
</dbReference>
<evidence type="ECO:0000256" key="2">
    <source>
        <dbReference type="PROSITE-ProRule" id="PRU00497"/>
    </source>
</evidence>
<dbReference type="PRINTS" id="PR00947">
    <property type="entry name" value="CUTICLE"/>
</dbReference>
<dbReference type="InterPro" id="IPR050468">
    <property type="entry name" value="Cuticle_Struct_Prot"/>
</dbReference>
<reference evidence="4 5" key="1">
    <citation type="journal article" date="2023" name="Insect Mol. Biol.">
        <title>Genome sequencing provides insights into the evolution of gene families encoding plant cell wall-degrading enzymes in longhorned beetles.</title>
        <authorList>
            <person name="Shin N.R."/>
            <person name="Okamura Y."/>
            <person name="Kirsch R."/>
            <person name="Pauchet Y."/>
        </authorList>
    </citation>
    <scope>NUCLEOTIDE SEQUENCE [LARGE SCALE GENOMIC DNA]</scope>
    <source>
        <strain evidence="4">EAD_L_NR</strain>
    </source>
</reference>
<proteinExistence type="predicted"/>
<dbReference type="AlphaFoldDB" id="A0AAV8W383"/>
<accession>A0AAV8W383</accession>
<feature type="chain" id="PRO_5043989871" evidence="3">
    <location>
        <begin position="18"/>
        <end position="375"/>
    </location>
</feature>
<dbReference type="GO" id="GO:0008010">
    <property type="term" value="F:structural constituent of chitin-based larval cuticle"/>
    <property type="evidence" value="ECO:0007669"/>
    <property type="project" value="TreeGrafter"/>
</dbReference>
<dbReference type="GO" id="GO:0062129">
    <property type="term" value="C:chitin-based extracellular matrix"/>
    <property type="evidence" value="ECO:0007669"/>
    <property type="project" value="TreeGrafter"/>
</dbReference>
<protein>
    <submittedName>
        <fullName evidence="4">Uncharacterized protein</fullName>
    </submittedName>
</protein>
<name>A0AAV8W383_9CUCU</name>
<dbReference type="PROSITE" id="PS00233">
    <property type="entry name" value="CHIT_BIND_RR_1"/>
    <property type="match status" value="2"/>
</dbReference>
<feature type="signal peptide" evidence="3">
    <location>
        <begin position="1"/>
        <end position="17"/>
    </location>
</feature>
<dbReference type="Proteomes" id="UP001159042">
    <property type="component" value="Unassembled WGS sequence"/>
</dbReference>
<sequence length="375" mass="39501">MIKLVLLSALSVAVTSAALIGRQYPIKPVVLPQQLSLTRQLPTLPPVLASPLPTYHPVPSPAYNTPLGKLIAILRLDSDIAPDGSSYKFAYETENGIAAEETGALGPVGPEGPAIAARGSFQYTSPEGIPVQLSYIADENGFQPVGNVLPTSPPIPEAILRSLEYNAAHPEEDDLGVPLARGRVFNNRLIAAEEVPAIGTSSNLILQLKLKGTRLLGVVFSVLVAAATSALHPSLGALRHVVRQSVVPSSYTPLLSQPLGRHIAILRSDSDISPDGQYHYVYETENGISAQESGGLVGAGPEAGTGASGSFQYTSPEGLPVQVSYVADQNGFQPSGNVLPTPPPIPEAIARSVAYNLAHPQPQDAVLPLARRYYK</sequence>
<evidence type="ECO:0000256" key="3">
    <source>
        <dbReference type="SAM" id="SignalP"/>
    </source>
</evidence>
<keyword evidence="5" id="KW-1185">Reference proteome</keyword>
<dbReference type="PANTHER" id="PTHR10380:SF173">
    <property type="entry name" value="CUTICULAR PROTEIN 47EF, ISOFORM C-RELATED"/>
    <property type="match status" value="1"/>
</dbReference>
<comment type="caution">
    <text evidence="4">The sequence shown here is derived from an EMBL/GenBank/DDBJ whole genome shotgun (WGS) entry which is preliminary data.</text>
</comment>
<dbReference type="Pfam" id="PF00379">
    <property type="entry name" value="Chitin_bind_4"/>
    <property type="match status" value="2"/>
</dbReference>
<dbReference type="InterPro" id="IPR031311">
    <property type="entry name" value="CHIT_BIND_RR_consensus"/>
</dbReference>
<keyword evidence="3" id="KW-0732">Signal</keyword>
<evidence type="ECO:0000256" key="1">
    <source>
        <dbReference type="ARBA" id="ARBA00022460"/>
    </source>
</evidence>
<dbReference type="PANTHER" id="PTHR10380">
    <property type="entry name" value="CUTICLE PROTEIN"/>
    <property type="match status" value="1"/>
</dbReference>
<keyword evidence="1 2" id="KW-0193">Cuticle</keyword>
<dbReference type="PROSITE" id="PS51155">
    <property type="entry name" value="CHIT_BIND_RR_2"/>
    <property type="match status" value="2"/>
</dbReference>